<dbReference type="RefSeq" id="XP_038984455.1">
    <property type="nucleotide sequence ID" value="XM_039128527.1"/>
</dbReference>
<reference evidence="6" key="2">
    <citation type="submission" date="2025-08" db="UniProtKB">
        <authorList>
            <consortium name="RefSeq"/>
        </authorList>
    </citation>
    <scope>IDENTIFICATION</scope>
    <source>
        <tissue evidence="6">Young leaves</tissue>
    </source>
</reference>
<gene>
    <name evidence="6" type="primary">LOC120111473</name>
</gene>
<dbReference type="PANTHER" id="PTHR48258:SF3">
    <property type="entry name" value="FK506-BINDING PROTEIN 4-LIKE ISOFORM X1"/>
    <property type="match status" value="1"/>
</dbReference>
<evidence type="ECO:0000259" key="2">
    <source>
        <dbReference type="Pfam" id="PF13952"/>
    </source>
</evidence>
<dbReference type="GeneID" id="120111473"/>
<dbReference type="Pfam" id="PF13960">
    <property type="entry name" value="DUF4218"/>
    <property type="match status" value="1"/>
</dbReference>
<accession>A0A8B9ADB7</accession>
<evidence type="ECO:0000259" key="3">
    <source>
        <dbReference type="Pfam" id="PF13960"/>
    </source>
</evidence>
<dbReference type="InterPro" id="IPR025312">
    <property type="entry name" value="DUF4216"/>
</dbReference>
<evidence type="ECO:0000313" key="6">
    <source>
        <dbReference type="RefSeq" id="XP_038984455.1"/>
    </source>
</evidence>
<feature type="domain" description="DUF4218" evidence="3">
    <location>
        <begin position="774"/>
        <end position="887"/>
    </location>
</feature>
<keyword evidence="5" id="KW-1185">Reference proteome</keyword>
<reference evidence="5" key="1">
    <citation type="journal article" date="2019" name="Nat. Commun.">
        <title>Genome-wide association mapping of date palm fruit traits.</title>
        <authorList>
            <person name="Hazzouri K.M."/>
            <person name="Gros-Balthazard M."/>
            <person name="Flowers J.M."/>
            <person name="Copetti D."/>
            <person name="Lemansour A."/>
            <person name="Lebrun M."/>
            <person name="Masmoudi K."/>
            <person name="Ferrand S."/>
            <person name="Dhar M.I."/>
            <person name="Fresquez Z.A."/>
            <person name="Rosas U."/>
            <person name="Zhang J."/>
            <person name="Talag J."/>
            <person name="Lee S."/>
            <person name="Kudrna D."/>
            <person name="Powell R.F."/>
            <person name="Leitch I.J."/>
            <person name="Krueger R.R."/>
            <person name="Wing R.A."/>
            <person name="Amiri K.M.A."/>
            <person name="Purugganan M.D."/>
        </authorList>
    </citation>
    <scope>NUCLEOTIDE SEQUENCE [LARGE SCALE GENOMIC DNA]</scope>
    <source>
        <strain evidence="5">cv. Khalas</strain>
    </source>
</reference>
<dbReference type="InterPro" id="IPR004242">
    <property type="entry name" value="Transposase_21"/>
</dbReference>
<dbReference type="Pfam" id="PF13952">
    <property type="entry name" value="DUF4216"/>
    <property type="match status" value="1"/>
</dbReference>
<dbReference type="Pfam" id="PF02992">
    <property type="entry name" value="Transposase_21"/>
    <property type="match status" value="1"/>
</dbReference>
<evidence type="ECO:0000313" key="5">
    <source>
        <dbReference type="Proteomes" id="UP000228380"/>
    </source>
</evidence>
<dbReference type="AlphaFoldDB" id="A0A8B9ADB7"/>
<protein>
    <submittedName>
        <fullName evidence="6">Uncharacterized protein LOC120111473</fullName>
    </submittedName>
</protein>
<name>A0A8B9ADB7_PHODC</name>
<organism evidence="5 6">
    <name type="scientific">Phoenix dactylifera</name>
    <name type="common">Date palm</name>
    <dbReference type="NCBI Taxonomy" id="42345"/>
    <lineage>
        <taxon>Eukaryota</taxon>
        <taxon>Viridiplantae</taxon>
        <taxon>Streptophyta</taxon>
        <taxon>Embryophyta</taxon>
        <taxon>Tracheophyta</taxon>
        <taxon>Spermatophyta</taxon>
        <taxon>Magnoliopsida</taxon>
        <taxon>Liliopsida</taxon>
        <taxon>Arecaceae</taxon>
        <taxon>Coryphoideae</taxon>
        <taxon>Phoeniceae</taxon>
        <taxon>Phoenix</taxon>
    </lineage>
</organism>
<dbReference type="KEGG" id="pda:120111473"/>
<feature type="domain" description="Transposase-associated" evidence="4">
    <location>
        <begin position="77"/>
        <end position="156"/>
    </location>
</feature>
<sequence>MGNAGTFSSIFDLKALHECLFASKDSNFYGISTSRNIVTSFSDGKENGFTDLESGLLARNSIAAPIPHGRGTMSVDRNWMYHRLSENGYIRAEFCDGVKGFLEFAFTQLEYCSGDKIRCPCIRCDNQKFLNRDTVNVHLLRKGFTPGYSTWFAHGELLGAVAPISTSAVEASTSMDVGCEHGQQYRTMVMEAMGPEEELHLRSALEVNHEEEPNKDAADFYSLLKDAEVPLWEGCKKHSKLSAISQLLNCKSEFNMSISCYDRIMKIVKNMLPESEKLPPDFYQSKKMLRKLGLEYTSIDVCENNCMLFYKKTENLIECTICGHPRYKLRRNDGGGRRKDVPYRRLRYLPITPRLQRLFMSSRTAENMSWHVKGGDSDEMVHPACGEAWKHFDRIHPSFSTEPRNVRLGLCTDGFNPFSQSARPYSCWPVFVTVYNLPPSICMKRPYIFLSLVISGPKSPGKSIDVLLRPLIDELKILWEVGVSTYDIFRKENFQMKAALLWTINDFPAYGMLSGWSTHGKLACPYCMENSKTFTLQHGGKTSFFDCHRQFLPMDHAYRYQVDGFFNGRIETDPPPPRLSGEELKNRVSALPNITFGLKAPKHTIPGFGKDHNWVKRSIFWELPYWHTLLIRHNLDVMHIVRNVFLNIFYTCMDVKGKTKDNVKARQDLELYCKRPKLRIQFVNGKLVKPPASYVLSKDQAMEVCEWVKGLRLPDGYASNISKCVNLDDYKFYGLKSHDCHVFMLRLLSIAFREVLPAPVWDALTELSCYFRDLCSTTLRVRDMEVLEKNIVVTLCKLEKIFPPAFFDSMEHLPVHLAYEAKVGGPVQYRWMYPFERLMHDIKQKVKNRASIEGSIVEAYIIEEISTFCSHYFEPSIQTRLNQVPRNEDEGEFDLMDRLSIFTHQGRPFGKPFGRHLTTQEFSAAELYVLLNCEEVQPFGKYFDDYIRQFCPNISQIDLERRREMEFPAWFRSYVNDSKNHVDGRLKDLSYGPGNKVKCYKGYFMNGYRFHTKEYGKDKSTFNSGVCIKGSSYNDFESDYYGMLVDIIELDYFGVGNKVVLFKCDWYDRDKGMKVHPQHGLVEINYKLRLPTNDPFVLAQQAHQVFYTGYPGKKKNRRLWWAVIKTKARGRFTPSVTEENFLDFYQEENHRIPTPISMTDELDDPDILVGVNRDAEDIDAAEIELTTNQMEEDFEDEEEDFEDEQTEEEEHEAEED</sequence>
<dbReference type="PANTHER" id="PTHR48258">
    <property type="entry name" value="DUF4218 DOMAIN-CONTAINING PROTEIN-RELATED"/>
    <property type="match status" value="1"/>
</dbReference>
<dbReference type="InterPro" id="IPR025452">
    <property type="entry name" value="DUF4218"/>
</dbReference>
<evidence type="ECO:0000259" key="4">
    <source>
        <dbReference type="Pfam" id="PF13963"/>
    </source>
</evidence>
<dbReference type="InterPro" id="IPR029480">
    <property type="entry name" value="Transpos_assoc"/>
</dbReference>
<dbReference type="Pfam" id="PF13963">
    <property type="entry name" value="Transpos_assoc"/>
    <property type="match status" value="1"/>
</dbReference>
<feature type="compositionally biased region" description="Acidic residues" evidence="1">
    <location>
        <begin position="1190"/>
        <end position="1216"/>
    </location>
</feature>
<dbReference type="OrthoDB" id="783578at2759"/>
<dbReference type="Proteomes" id="UP000228380">
    <property type="component" value="Chromosome 8"/>
</dbReference>
<evidence type="ECO:0000256" key="1">
    <source>
        <dbReference type="SAM" id="MobiDB-lite"/>
    </source>
</evidence>
<proteinExistence type="predicted"/>
<feature type="domain" description="DUF4216" evidence="2">
    <location>
        <begin position="1048"/>
        <end position="1122"/>
    </location>
</feature>
<feature type="region of interest" description="Disordered" evidence="1">
    <location>
        <begin position="1185"/>
        <end position="1216"/>
    </location>
</feature>